<dbReference type="PROSITE" id="PS50157">
    <property type="entry name" value="ZINC_FINGER_C2H2_2"/>
    <property type="match status" value="1"/>
</dbReference>
<proteinExistence type="predicted"/>
<evidence type="ECO:0008006" key="6">
    <source>
        <dbReference type="Google" id="ProtNLM"/>
    </source>
</evidence>
<organism evidence="4 5">
    <name type="scientific">Blomia tropicalis</name>
    <name type="common">Mite</name>
    <dbReference type="NCBI Taxonomy" id="40697"/>
    <lineage>
        <taxon>Eukaryota</taxon>
        <taxon>Metazoa</taxon>
        <taxon>Ecdysozoa</taxon>
        <taxon>Arthropoda</taxon>
        <taxon>Chelicerata</taxon>
        <taxon>Arachnida</taxon>
        <taxon>Acari</taxon>
        <taxon>Acariformes</taxon>
        <taxon>Sarcoptiformes</taxon>
        <taxon>Astigmata</taxon>
        <taxon>Glycyphagoidea</taxon>
        <taxon>Echimyopodidae</taxon>
        <taxon>Blomia</taxon>
    </lineage>
</organism>
<dbReference type="GO" id="GO:0008270">
    <property type="term" value="F:zinc ion binding"/>
    <property type="evidence" value="ECO:0007669"/>
    <property type="project" value="UniProtKB-KW"/>
</dbReference>
<dbReference type="Gene3D" id="3.30.710.10">
    <property type="entry name" value="Potassium Channel Kv1.1, Chain A"/>
    <property type="match status" value="1"/>
</dbReference>
<comment type="caution">
    <text evidence="4">The sequence shown here is derived from an EMBL/GenBank/DDBJ whole genome shotgun (WGS) entry which is preliminary data.</text>
</comment>
<dbReference type="EMBL" id="JAPWDV010000003">
    <property type="protein sequence ID" value="KAJ6217181.1"/>
    <property type="molecule type" value="Genomic_DNA"/>
</dbReference>
<dbReference type="InterPro" id="IPR011333">
    <property type="entry name" value="SKP1/BTB/POZ_sf"/>
</dbReference>
<dbReference type="PROSITE" id="PS00028">
    <property type="entry name" value="ZINC_FINGER_C2H2_1"/>
    <property type="match status" value="1"/>
</dbReference>
<feature type="domain" description="BTB" evidence="2">
    <location>
        <begin position="30"/>
        <end position="115"/>
    </location>
</feature>
<protein>
    <recommendedName>
        <fullName evidence="6">BTB domain-containing protein</fullName>
    </recommendedName>
</protein>
<feature type="domain" description="C2H2-type" evidence="3">
    <location>
        <begin position="247"/>
        <end position="273"/>
    </location>
</feature>
<keyword evidence="1" id="KW-0479">Metal-binding</keyword>
<evidence type="ECO:0000256" key="1">
    <source>
        <dbReference type="PROSITE-ProRule" id="PRU00042"/>
    </source>
</evidence>
<dbReference type="AlphaFoldDB" id="A0A9Q0RLB8"/>
<dbReference type="SMART" id="SM00225">
    <property type="entry name" value="BTB"/>
    <property type="match status" value="1"/>
</dbReference>
<sequence>MSKLSIKFSFDKDQSFRDFLKLSFKEQLFTDCIIYCWSEDRTGLQNQICRNYQTFKCHRLVLSAYSDFFRQFFLENQISQQNNNNIGMTMFLDIEPHTFENILNLIYFGNCEIIQTDLELFVNATTKLGVKDFKVSCSNEMSQVDQFDLNHLKRRLLQEDPSKQVKQIKQTTKYENFDSTRDSNVDSPVFGADDKEESLFMHIQHQHGNISPQSEIRVTENNKVTNLPNNIPETPIGSMTVGESATHTCPICAKQYAYKISLNKHIKGAHAAT</sequence>
<evidence type="ECO:0000313" key="4">
    <source>
        <dbReference type="EMBL" id="KAJ6217181.1"/>
    </source>
</evidence>
<accession>A0A9Q0RLB8</accession>
<dbReference type="PROSITE" id="PS50097">
    <property type="entry name" value="BTB"/>
    <property type="match status" value="1"/>
</dbReference>
<reference evidence="4" key="1">
    <citation type="submission" date="2022-12" db="EMBL/GenBank/DDBJ databases">
        <title>Genome assemblies of Blomia tropicalis.</title>
        <authorList>
            <person name="Cui Y."/>
        </authorList>
    </citation>
    <scope>NUCLEOTIDE SEQUENCE</scope>
    <source>
        <tissue evidence="4">Adult mites</tissue>
    </source>
</reference>
<dbReference type="CDD" id="cd18186">
    <property type="entry name" value="BTB_POZ_ZBTB_KLHL-like"/>
    <property type="match status" value="1"/>
</dbReference>
<dbReference type="InterPro" id="IPR000210">
    <property type="entry name" value="BTB/POZ_dom"/>
</dbReference>
<evidence type="ECO:0000313" key="5">
    <source>
        <dbReference type="Proteomes" id="UP001142055"/>
    </source>
</evidence>
<dbReference type="Pfam" id="PF00651">
    <property type="entry name" value="BTB"/>
    <property type="match status" value="1"/>
</dbReference>
<evidence type="ECO:0000259" key="3">
    <source>
        <dbReference type="PROSITE" id="PS50157"/>
    </source>
</evidence>
<dbReference type="InterPro" id="IPR013087">
    <property type="entry name" value="Znf_C2H2_type"/>
</dbReference>
<keyword evidence="1" id="KW-0862">Zinc</keyword>
<dbReference type="Proteomes" id="UP001142055">
    <property type="component" value="Chromosome 3"/>
</dbReference>
<dbReference type="SMART" id="SM00355">
    <property type="entry name" value="ZnF_C2H2"/>
    <property type="match status" value="1"/>
</dbReference>
<gene>
    <name evidence="4" type="ORF">RDWZM_008338</name>
</gene>
<evidence type="ECO:0000259" key="2">
    <source>
        <dbReference type="PROSITE" id="PS50097"/>
    </source>
</evidence>
<keyword evidence="1" id="KW-0863">Zinc-finger</keyword>
<name>A0A9Q0RLB8_BLOTA</name>
<keyword evidence="5" id="KW-1185">Reference proteome</keyword>
<dbReference type="SUPFAM" id="SSF54695">
    <property type="entry name" value="POZ domain"/>
    <property type="match status" value="1"/>
</dbReference>